<dbReference type="AlphaFoldDB" id="A0A381DHF2"/>
<dbReference type="Proteomes" id="UP000254920">
    <property type="component" value="Unassembled WGS sequence"/>
</dbReference>
<keyword evidence="2" id="KW-1185">Reference proteome</keyword>
<dbReference type="EMBL" id="UFVD01000001">
    <property type="protein sequence ID" value="SUX09636.1"/>
    <property type="molecule type" value="Genomic_DNA"/>
</dbReference>
<evidence type="ECO:0000313" key="1">
    <source>
        <dbReference type="EMBL" id="SUX09636.1"/>
    </source>
</evidence>
<protein>
    <submittedName>
        <fullName evidence="1">Uncharacterized protein</fullName>
    </submittedName>
</protein>
<proteinExistence type="predicted"/>
<reference evidence="1 2" key="1">
    <citation type="submission" date="2018-06" db="EMBL/GenBank/DDBJ databases">
        <authorList>
            <consortium name="Pathogen Informatics"/>
            <person name="Doyle S."/>
        </authorList>
    </citation>
    <scope>NUCLEOTIDE SEQUENCE [LARGE SCALE GENOMIC DNA]</scope>
    <source>
        <strain evidence="1 2">NCTC12475</strain>
    </source>
</reference>
<accession>A0A381DHF2</accession>
<sequence>MYQISLAEYKILKTFLKELNKSKYFKGVYINKKDFVKHCGITKDSFYRVIGNSYKNNKQIKDKKWQK</sequence>
<evidence type="ECO:0000313" key="2">
    <source>
        <dbReference type="Proteomes" id="UP000254920"/>
    </source>
</evidence>
<organism evidence="1 2">
    <name type="scientific">Campylobacter sputorum subsp. sputorum</name>
    <dbReference type="NCBI Taxonomy" id="32024"/>
    <lineage>
        <taxon>Bacteria</taxon>
        <taxon>Pseudomonadati</taxon>
        <taxon>Campylobacterota</taxon>
        <taxon>Epsilonproteobacteria</taxon>
        <taxon>Campylobacterales</taxon>
        <taxon>Campylobacteraceae</taxon>
        <taxon>Campylobacter</taxon>
    </lineage>
</organism>
<name>A0A381DHF2_9BACT</name>
<gene>
    <name evidence="1" type="ORF">NCTC12475_00125</name>
</gene>